<dbReference type="EMBL" id="JAROCC010000020">
    <property type="protein sequence ID" value="MDN4609147.1"/>
    <property type="molecule type" value="Genomic_DNA"/>
</dbReference>
<evidence type="ECO:0000313" key="1">
    <source>
        <dbReference type="EMBL" id="MDN4609147.1"/>
    </source>
</evidence>
<dbReference type="RefSeq" id="WP_301245749.1">
    <property type="nucleotide sequence ID" value="NZ_JAROCC010000020.1"/>
</dbReference>
<protein>
    <submittedName>
        <fullName evidence="1">Uncharacterized protein</fullName>
    </submittedName>
</protein>
<accession>A0ABT8JW37</accession>
<proteinExistence type="predicted"/>
<dbReference type="Proteomes" id="UP001175097">
    <property type="component" value="Unassembled WGS sequence"/>
</dbReference>
<reference evidence="1" key="1">
    <citation type="submission" date="2023-03" db="EMBL/GenBank/DDBJ databases">
        <title>MT1 and MT2 Draft Genomes of Novel Species.</title>
        <authorList>
            <person name="Venkateswaran K."/>
        </authorList>
    </citation>
    <scope>NUCLEOTIDE SEQUENCE</scope>
    <source>
        <strain evidence="1">F6_3S_P_2</strain>
    </source>
</reference>
<gene>
    <name evidence="1" type="ORF">P5G49_16920</name>
</gene>
<sequence length="108" mass="12204">MELQSIVSELYETRNRLKAAEKEVYRLGDEAARAEYAYREALSKEHLILKTEGMPVTIIGDISRGNVAGLKFERDKAANRFRSGFSAMDAIKVEINALQSILRIQTDI</sequence>
<organism evidence="1 2">
    <name type="scientific">Sporosarcina highlanderae</name>
    <dbReference type="NCBI Taxonomy" id="3035916"/>
    <lineage>
        <taxon>Bacteria</taxon>
        <taxon>Bacillati</taxon>
        <taxon>Bacillota</taxon>
        <taxon>Bacilli</taxon>
        <taxon>Bacillales</taxon>
        <taxon>Caryophanaceae</taxon>
        <taxon>Sporosarcina</taxon>
    </lineage>
</organism>
<evidence type="ECO:0000313" key="2">
    <source>
        <dbReference type="Proteomes" id="UP001175097"/>
    </source>
</evidence>
<name>A0ABT8JW37_9BACL</name>
<keyword evidence="2" id="KW-1185">Reference proteome</keyword>
<comment type="caution">
    <text evidence="1">The sequence shown here is derived from an EMBL/GenBank/DDBJ whole genome shotgun (WGS) entry which is preliminary data.</text>
</comment>